<reference evidence="3 4" key="1">
    <citation type="submission" date="2006-02" db="EMBL/GenBank/DDBJ databases">
        <authorList>
            <person name="Waterbury J."/>
            <person name="Ferriera S."/>
            <person name="Johnson J."/>
            <person name="Kravitz S."/>
            <person name="Halpern A."/>
            <person name="Remington K."/>
            <person name="Beeson K."/>
            <person name="Tran B."/>
            <person name="Rogers Y.-H."/>
            <person name="Friedman R."/>
            <person name="Venter J.C."/>
        </authorList>
    </citation>
    <scope>NUCLEOTIDE SEQUENCE [LARGE SCALE GENOMIC DNA]</scope>
    <source>
        <strain evidence="3 4">Nb-231</strain>
    </source>
</reference>
<dbReference type="OrthoDB" id="159246at2"/>
<dbReference type="RefSeq" id="WP_005001646.1">
    <property type="nucleotide sequence ID" value="NZ_CH672427.1"/>
</dbReference>
<dbReference type="eggNOG" id="COG2266">
    <property type="taxonomic scope" value="Bacteria"/>
</dbReference>
<comment type="caution">
    <text evidence="3">The sequence shown here is derived from an EMBL/GenBank/DDBJ whole genome shotgun (WGS) entry which is preliminary data.</text>
</comment>
<dbReference type="Gene3D" id="3.90.550.10">
    <property type="entry name" value="Spore Coat Polysaccharide Biosynthesis Protein SpsA, Chain A"/>
    <property type="match status" value="1"/>
</dbReference>
<evidence type="ECO:0000313" key="4">
    <source>
        <dbReference type="Proteomes" id="UP000003374"/>
    </source>
</evidence>
<dbReference type="EMBL" id="AAOF01000002">
    <property type="protein sequence ID" value="EAR22569.1"/>
    <property type="molecule type" value="Genomic_DNA"/>
</dbReference>
<feature type="domain" description="MobA-like NTP transferase" evidence="2">
    <location>
        <begin position="22"/>
        <end position="175"/>
    </location>
</feature>
<accession>A4BMX0</accession>
<dbReference type="InterPro" id="IPR025877">
    <property type="entry name" value="MobA-like_NTP_Trfase"/>
</dbReference>
<keyword evidence="4" id="KW-1185">Reference proteome</keyword>
<protein>
    <recommendedName>
        <fullName evidence="2">MobA-like NTP transferase domain-containing protein</fullName>
    </recommendedName>
</protein>
<dbReference type="Pfam" id="PF12804">
    <property type="entry name" value="NTP_transf_3"/>
    <property type="match status" value="1"/>
</dbReference>
<dbReference type="STRING" id="314278.NB231_08963"/>
<dbReference type="GO" id="GO:0016779">
    <property type="term" value="F:nucleotidyltransferase activity"/>
    <property type="evidence" value="ECO:0007669"/>
    <property type="project" value="UniProtKB-ARBA"/>
</dbReference>
<dbReference type="AlphaFoldDB" id="A4BMX0"/>
<name>A4BMX0_9GAMM</name>
<dbReference type="Proteomes" id="UP000003374">
    <property type="component" value="Unassembled WGS sequence"/>
</dbReference>
<evidence type="ECO:0000256" key="1">
    <source>
        <dbReference type="ARBA" id="ARBA00022842"/>
    </source>
</evidence>
<keyword evidence="1" id="KW-0460">Magnesium</keyword>
<sequence>MNTSTPSQPGAVVDSAANRVAAIVLAGDRKTPDAVAKEAGTCCKALAPVAGTPMLRRVLQALWDSTLVDRIILCGPAQEIVASTPVLQELLSASRIDWVACADSPSASALGAFAALPPERITLLTTADHALLSAPMIRYFLQRAQAGNWDLAVAVAEQRIVAARFPAARRTAIRLRGGPYCGCNLYAFLTPRGRRLADYWRRVEQERKRPWRVVARLLGWRAVLGYALGLLTLEQALRQLSRRLGIRIGAIILPYPEAAVDVDTPADRQLAEAVLRERTEAAGDNRP</sequence>
<dbReference type="HOGENOM" id="CLU_071013_0_0_6"/>
<proteinExistence type="predicted"/>
<evidence type="ECO:0000259" key="2">
    <source>
        <dbReference type="Pfam" id="PF12804"/>
    </source>
</evidence>
<gene>
    <name evidence="3" type="ORF">NB231_08963</name>
</gene>
<evidence type="ECO:0000313" key="3">
    <source>
        <dbReference type="EMBL" id="EAR22569.1"/>
    </source>
</evidence>
<dbReference type="InterPro" id="IPR029044">
    <property type="entry name" value="Nucleotide-diphossugar_trans"/>
</dbReference>
<dbReference type="SUPFAM" id="SSF53448">
    <property type="entry name" value="Nucleotide-diphospho-sugar transferases"/>
    <property type="match status" value="1"/>
</dbReference>
<organism evidence="3 4">
    <name type="scientific">Nitrococcus mobilis Nb-231</name>
    <dbReference type="NCBI Taxonomy" id="314278"/>
    <lineage>
        <taxon>Bacteria</taxon>
        <taxon>Pseudomonadati</taxon>
        <taxon>Pseudomonadota</taxon>
        <taxon>Gammaproteobacteria</taxon>
        <taxon>Chromatiales</taxon>
        <taxon>Ectothiorhodospiraceae</taxon>
        <taxon>Nitrococcus</taxon>
    </lineage>
</organism>